<dbReference type="EMBL" id="CP003620">
    <property type="protein sequence ID" value="AFZ11742.1"/>
    <property type="molecule type" value="Genomic_DNA"/>
</dbReference>
<keyword evidence="1" id="KW-0732">Signal</keyword>
<feature type="chain" id="PRO_5003937078" evidence="1">
    <location>
        <begin position="27"/>
        <end position="128"/>
    </location>
</feature>
<evidence type="ECO:0000256" key="1">
    <source>
        <dbReference type="SAM" id="SignalP"/>
    </source>
</evidence>
<dbReference type="InterPro" id="IPR003646">
    <property type="entry name" value="SH3-like_bac-type"/>
</dbReference>
<feature type="domain" description="SH3b" evidence="2">
    <location>
        <begin position="58"/>
        <end position="106"/>
    </location>
</feature>
<dbReference type="KEGG" id="cep:Cri9333_0825"/>
<organism evidence="3 4">
    <name type="scientific">Crinalium epipsammum PCC 9333</name>
    <dbReference type="NCBI Taxonomy" id="1173022"/>
    <lineage>
        <taxon>Bacteria</taxon>
        <taxon>Bacillati</taxon>
        <taxon>Cyanobacteriota</taxon>
        <taxon>Cyanophyceae</taxon>
        <taxon>Gomontiellales</taxon>
        <taxon>Gomontiellaceae</taxon>
        <taxon>Crinalium</taxon>
    </lineage>
</organism>
<feature type="signal peptide" evidence="1">
    <location>
        <begin position="1"/>
        <end position="26"/>
    </location>
</feature>
<dbReference type="OrthoDB" id="155101at2"/>
<dbReference type="STRING" id="1173022.Cri9333_0825"/>
<proteinExistence type="predicted"/>
<gene>
    <name evidence="3" type="ORF">Cri9333_0825</name>
</gene>
<accession>K9VW80</accession>
<evidence type="ECO:0000313" key="3">
    <source>
        <dbReference type="EMBL" id="AFZ11742.1"/>
    </source>
</evidence>
<name>K9VW80_9CYAN</name>
<dbReference type="AlphaFoldDB" id="K9VW80"/>
<dbReference type="Gene3D" id="2.30.30.40">
    <property type="entry name" value="SH3 Domains"/>
    <property type="match status" value="1"/>
</dbReference>
<evidence type="ECO:0000313" key="4">
    <source>
        <dbReference type="Proteomes" id="UP000010472"/>
    </source>
</evidence>
<dbReference type="Proteomes" id="UP000010472">
    <property type="component" value="Chromosome"/>
</dbReference>
<evidence type="ECO:0000259" key="2">
    <source>
        <dbReference type="Pfam" id="PF08239"/>
    </source>
</evidence>
<protein>
    <submittedName>
        <fullName evidence="3">SH3 type 3 domain protein</fullName>
    </submittedName>
</protein>
<dbReference type="HOGENOM" id="CLU_1955921_0_0_3"/>
<keyword evidence="4" id="KW-1185">Reference proteome</keyword>
<dbReference type="Pfam" id="PF08239">
    <property type="entry name" value="SH3_3"/>
    <property type="match status" value="1"/>
</dbReference>
<reference evidence="3 4" key="1">
    <citation type="submission" date="2012-06" db="EMBL/GenBank/DDBJ databases">
        <title>Finished chromosome of genome of Crinalium epipsammum PCC 9333.</title>
        <authorList>
            <consortium name="US DOE Joint Genome Institute"/>
            <person name="Gugger M."/>
            <person name="Coursin T."/>
            <person name="Rippka R."/>
            <person name="Tandeau De Marsac N."/>
            <person name="Huntemann M."/>
            <person name="Wei C.-L."/>
            <person name="Han J."/>
            <person name="Detter J.C."/>
            <person name="Han C."/>
            <person name="Tapia R."/>
            <person name="Davenport K."/>
            <person name="Daligault H."/>
            <person name="Erkkila T."/>
            <person name="Gu W."/>
            <person name="Munk A.C.C."/>
            <person name="Teshima H."/>
            <person name="Xu Y."/>
            <person name="Chain P."/>
            <person name="Chen A."/>
            <person name="Krypides N."/>
            <person name="Mavromatis K."/>
            <person name="Markowitz V."/>
            <person name="Szeto E."/>
            <person name="Ivanova N."/>
            <person name="Mikhailova N."/>
            <person name="Ovchinnikova G."/>
            <person name="Pagani I."/>
            <person name="Pati A."/>
            <person name="Goodwin L."/>
            <person name="Peters L."/>
            <person name="Pitluck S."/>
            <person name="Woyke T."/>
            <person name="Kerfeld C."/>
        </authorList>
    </citation>
    <scope>NUCLEOTIDE SEQUENCE [LARGE SCALE GENOMIC DNA]</scope>
    <source>
        <strain evidence="3 4">PCC 9333</strain>
    </source>
</reference>
<sequence>MFKLKITLAFLLMTSAIIQPVNIVNATPKPCFQGASGGYVRPRLKVGMRGRSISSVRLNIRSQPGSNKILGKLSNRNTFKVLDGPECLNSHVWWKIQKGNIKGWVGEANPATFDFWLEPIKKKSKGKE</sequence>